<evidence type="ECO:0000256" key="3">
    <source>
        <dbReference type="ARBA" id="ARBA00004613"/>
    </source>
</evidence>
<dbReference type="KEGG" id="mtr:11428337"/>
<evidence type="ECO:0000256" key="17">
    <source>
        <dbReference type="PIRSR" id="PIRSR600823-3"/>
    </source>
</evidence>
<feature type="binding site" evidence="17">
    <location>
        <position position="194"/>
    </location>
    <ligand>
        <name>Ca(2+)</name>
        <dbReference type="ChEBI" id="CHEBI:29108"/>
        <label>2</label>
    </ligand>
</feature>
<name>G7IF04_MEDTR</name>
<dbReference type="InterPro" id="IPR010255">
    <property type="entry name" value="Haem_peroxidase_sf"/>
</dbReference>
<feature type="binding site" evidence="17">
    <location>
        <position position="71"/>
    </location>
    <ligand>
        <name>Ca(2+)</name>
        <dbReference type="ChEBI" id="CHEBI:29108"/>
        <label>1</label>
    </ligand>
</feature>
<feature type="site" description="Transition state stabilizer" evidence="18">
    <location>
        <position position="63"/>
    </location>
</feature>
<dbReference type="STRING" id="3880.G7IF04"/>
<feature type="signal peptide" evidence="20">
    <location>
        <begin position="1"/>
        <end position="25"/>
    </location>
</feature>
<dbReference type="InterPro" id="IPR000823">
    <property type="entry name" value="Peroxidase_pln"/>
</dbReference>
<dbReference type="Proteomes" id="UP000265566">
    <property type="component" value="Chromosome 1"/>
</dbReference>
<dbReference type="PANTHER" id="PTHR31388">
    <property type="entry name" value="PEROXIDASE 72-RELATED"/>
    <property type="match status" value="1"/>
</dbReference>
<dbReference type="EMBL" id="CM001217">
    <property type="protein sequence ID" value="AES63020.1"/>
    <property type="molecule type" value="Genomic_DNA"/>
</dbReference>
<feature type="disulfide bond" evidence="19">
    <location>
        <begin position="69"/>
        <end position="74"/>
    </location>
</feature>
<keyword evidence="12 17" id="KW-0408">Iron</keyword>
<reference evidence="23" key="5">
    <citation type="journal article" date="2018" name="Nat. Plants">
        <title>Whole-genome landscape of Medicago truncatula symbiotic genes.</title>
        <authorList>
            <person name="Pecrix Y."/>
            <person name="Gamas P."/>
            <person name="Carrere S."/>
        </authorList>
    </citation>
    <scope>NUCLEOTIDE SEQUENCE</scope>
    <source>
        <tissue evidence="23">Leaves</tissue>
    </source>
</reference>
<evidence type="ECO:0000313" key="24">
    <source>
        <dbReference type="EnsemblPlants" id="AES63020"/>
    </source>
</evidence>
<reference evidence="22 25" key="1">
    <citation type="journal article" date="2011" name="Nature">
        <title>The Medicago genome provides insight into the evolution of rhizobial symbioses.</title>
        <authorList>
            <person name="Young N.D."/>
            <person name="Debelle F."/>
            <person name="Oldroyd G.E."/>
            <person name="Geurts R."/>
            <person name="Cannon S.B."/>
            <person name="Udvardi M.K."/>
            <person name="Benedito V.A."/>
            <person name="Mayer K.F."/>
            <person name="Gouzy J."/>
            <person name="Schoof H."/>
            <person name="Van de Peer Y."/>
            <person name="Proost S."/>
            <person name="Cook D.R."/>
            <person name="Meyers B.C."/>
            <person name="Spannagl M."/>
            <person name="Cheung F."/>
            <person name="De Mita S."/>
            <person name="Krishnakumar V."/>
            <person name="Gundlach H."/>
            <person name="Zhou S."/>
            <person name="Mudge J."/>
            <person name="Bharti A.K."/>
            <person name="Murray J.D."/>
            <person name="Naoumkina M.A."/>
            <person name="Rosen B."/>
            <person name="Silverstein K.A."/>
            <person name="Tang H."/>
            <person name="Rombauts S."/>
            <person name="Zhao P.X."/>
            <person name="Zhou P."/>
            <person name="Barbe V."/>
            <person name="Bardou P."/>
            <person name="Bechner M."/>
            <person name="Bellec A."/>
            <person name="Berger A."/>
            <person name="Berges H."/>
            <person name="Bidwell S."/>
            <person name="Bisseling T."/>
            <person name="Choisne N."/>
            <person name="Couloux A."/>
            <person name="Denny R."/>
            <person name="Deshpande S."/>
            <person name="Dai X."/>
            <person name="Doyle J.J."/>
            <person name="Dudez A.M."/>
            <person name="Farmer A.D."/>
            <person name="Fouteau S."/>
            <person name="Franken C."/>
            <person name="Gibelin C."/>
            <person name="Gish J."/>
            <person name="Goldstein S."/>
            <person name="Gonzalez A.J."/>
            <person name="Green P.J."/>
            <person name="Hallab A."/>
            <person name="Hartog M."/>
            <person name="Hua A."/>
            <person name="Humphray S.J."/>
            <person name="Jeong D.H."/>
            <person name="Jing Y."/>
            <person name="Jocker A."/>
            <person name="Kenton S.M."/>
            <person name="Kim D.J."/>
            <person name="Klee K."/>
            <person name="Lai H."/>
            <person name="Lang C."/>
            <person name="Lin S."/>
            <person name="Macmil S.L."/>
            <person name="Magdelenat G."/>
            <person name="Matthews L."/>
            <person name="McCorrison J."/>
            <person name="Monaghan E.L."/>
            <person name="Mun J.H."/>
            <person name="Najar F.Z."/>
            <person name="Nicholson C."/>
            <person name="Noirot C."/>
            <person name="O'Bleness M."/>
            <person name="Paule C.R."/>
            <person name="Poulain J."/>
            <person name="Prion F."/>
            <person name="Qin B."/>
            <person name="Qu C."/>
            <person name="Retzel E.F."/>
            <person name="Riddle C."/>
            <person name="Sallet E."/>
            <person name="Samain S."/>
            <person name="Samson N."/>
            <person name="Sanders I."/>
            <person name="Saurat O."/>
            <person name="Scarpelli C."/>
            <person name="Schiex T."/>
            <person name="Segurens B."/>
            <person name="Severin A.J."/>
            <person name="Sherrier D.J."/>
            <person name="Shi R."/>
            <person name="Sims S."/>
            <person name="Singer S.R."/>
            <person name="Sinharoy S."/>
            <person name="Sterck L."/>
            <person name="Viollet A."/>
            <person name="Wang B.B."/>
            <person name="Wang K."/>
            <person name="Wang M."/>
            <person name="Wang X."/>
            <person name="Warfsmann J."/>
            <person name="Weissenbach J."/>
            <person name="White D.D."/>
            <person name="White J.D."/>
            <person name="Wiley G.B."/>
            <person name="Wincker P."/>
            <person name="Xing Y."/>
            <person name="Yang L."/>
            <person name="Yao Z."/>
            <person name="Ying F."/>
            <person name="Zhai J."/>
            <person name="Zhou L."/>
            <person name="Zuber A."/>
            <person name="Denarie J."/>
            <person name="Dixon R.A."/>
            <person name="May G.D."/>
            <person name="Schwartz D.C."/>
            <person name="Rogers J."/>
            <person name="Quetier F."/>
            <person name="Town C.D."/>
            <person name="Roe B.A."/>
        </authorList>
    </citation>
    <scope>NUCLEOTIDE SEQUENCE [LARGE SCALE GENOMIC DNA]</scope>
    <source>
        <strain evidence="22">A17</strain>
        <strain evidence="24 25">cv. Jemalong A17</strain>
    </source>
</reference>
<dbReference type="HOGENOM" id="CLU_010543_0_1_1"/>
<feature type="binding site" evidence="17">
    <location>
        <position position="68"/>
    </location>
    <ligand>
        <name>Ca(2+)</name>
        <dbReference type="ChEBI" id="CHEBI:29108"/>
        <label>1</label>
    </ligand>
</feature>
<evidence type="ECO:0000313" key="26">
    <source>
        <dbReference type="Proteomes" id="UP000265566"/>
    </source>
</evidence>
<evidence type="ECO:0000256" key="11">
    <source>
        <dbReference type="ARBA" id="ARBA00023002"/>
    </source>
</evidence>
<dbReference type="OrthoDB" id="2113341at2759"/>
<keyword evidence="20" id="KW-0376">Hydrogen peroxide</keyword>
<feature type="binding site" evidence="17">
    <location>
        <position position="77"/>
    </location>
    <ligand>
        <name>Ca(2+)</name>
        <dbReference type="ChEBI" id="CHEBI:29108"/>
        <label>1</label>
    </ligand>
</feature>
<reference evidence="22 25" key="2">
    <citation type="journal article" date="2014" name="BMC Genomics">
        <title>An improved genome release (version Mt4.0) for the model legume Medicago truncatula.</title>
        <authorList>
            <person name="Tang H."/>
            <person name="Krishnakumar V."/>
            <person name="Bidwell S."/>
            <person name="Rosen B."/>
            <person name="Chan A."/>
            <person name="Zhou S."/>
            <person name="Gentzbittel L."/>
            <person name="Childs K.L."/>
            <person name="Yandell M."/>
            <person name="Gundlach H."/>
            <person name="Mayer K.F."/>
            <person name="Schwartz D.C."/>
            <person name="Town C.D."/>
        </authorList>
    </citation>
    <scope>GENOME REANNOTATION</scope>
    <source>
        <strain evidence="24 25">cv. Jemalong A17</strain>
    </source>
</reference>
<feature type="domain" description="Plant heme peroxidase family profile" evidence="21">
    <location>
        <begin position="26"/>
        <end position="321"/>
    </location>
</feature>
<evidence type="ECO:0000256" key="16">
    <source>
        <dbReference type="PIRSR" id="PIRSR600823-2"/>
    </source>
</evidence>
<keyword evidence="14" id="KW-0325">Glycoprotein</keyword>
<dbReference type="PaxDb" id="3880-AES63020"/>
<reference evidence="24" key="3">
    <citation type="submission" date="2015-04" db="UniProtKB">
        <authorList>
            <consortium name="EnsemblPlants"/>
        </authorList>
    </citation>
    <scope>IDENTIFICATION</scope>
    <source>
        <strain evidence="24">cv. Jemalong A17</strain>
    </source>
</reference>
<comment type="cofactor">
    <cofactor evidence="17 20">
        <name>Ca(2+)</name>
        <dbReference type="ChEBI" id="CHEBI:29108"/>
    </cofactor>
    <text evidence="17 20">Binds 2 calcium ions per subunit.</text>
</comment>
<comment type="similarity">
    <text evidence="20">Belongs to the peroxidase family. Classical plant (class III) peroxidase subfamily.</text>
</comment>
<dbReference type="GO" id="GO:0020037">
    <property type="term" value="F:heme binding"/>
    <property type="evidence" value="ECO:0007669"/>
    <property type="project" value="UniProtKB-UniRule"/>
</dbReference>
<evidence type="ECO:0000256" key="18">
    <source>
        <dbReference type="PIRSR" id="PIRSR600823-4"/>
    </source>
</evidence>
<dbReference type="EMBL" id="PSQE01000001">
    <property type="protein sequence ID" value="RHN82743.1"/>
    <property type="molecule type" value="Genomic_DNA"/>
</dbReference>
<keyword evidence="7 20" id="KW-0349">Heme</keyword>
<dbReference type="PANTHER" id="PTHR31388:SF155">
    <property type="entry name" value="PEROXIDASE"/>
    <property type="match status" value="1"/>
</dbReference>
<dbReference type="InterPro" id="IPR033905">
    <property type="entry name" value="Secretory_peroxidase"/>
</dbReference>
<dbReference type="GO" id="GO:0140825">
    <property type="term" value="F:lactoperoxidase activity"/>
    <property type="evidence" value="ECO:0007669"/>
    <property type="project" value="UniProtKB-EC"/>
</dbReference>
<evidence type="ECO:0000256" key="7">
    <source>
        <dbReference type="ARBA" id="ARBA00022617"/>
    </source>
</evidence>
<feature type="disulfide bond" evidence="19">
    <location>
        <begin position="122"/>
        <end position="317"/>
    </location>
</feature>
<keyword evidence="25" id="KW-1185">Reference proteome</keyword>
<comment type="subcellular location">
    <subcellularLocation>
        <location evidence="3 20">Secreted</location>
    </subcellularLocation>
</comment>
<dbReference type="InterPro" id="IPR002016">
    <property type="entry name" value="Haem_peroxidase"/>
</dbReference>
<dbReference type="eggNOG" id="ENOG502QU1K">
    <property type="taxonomic scope" value="Eukaryota"/>
</dbReference>
<evidence type="ECO:0000256" key="9">
    <source>
        <dbReference type="ARBA" id="ARBA00022729"/>
    </source>
</evidence>
<dbReference type="GO" id="GO:0006979">
    <property type="term" value="P:response to oxidative stress"/>
    <property type="evidence" value="ECO:0007669"/>
    <property type="project" value="UniProtKB-UniRule"/>
</dbReference>
<gene>
    <name evidence="24" type="primary">11428337</name>
    <name evidence="22" type="ordered locus">MTR_1g115900</name>
    <name evidence="23" type="ORF">MtrunA17_Chr1g0213061</name>
</gene>
<dbReference type="FunFam" id="1.10.420.10:FF:000006">
    <property type="entry name" value="Peroxidase"/>
    <property type="match status" value="1"/>
</dbReference>
<evidence type="ECO:0000256" key="5">
    <source>
        <dbReference type="ARBA" id="ARBA00012313"/>
    </source>
</evidence>
<dbReference type="Gene3D" id="1.10.420.10">
    <property type="entry name" value="Peroxidase, domain 2"/>
    <property type="match status" value="1"/>
</dbReference>
<comment type="catalytic activity">
    <reaction evidence="1 20">
        <text>2 a phenolic donor + H2O2 = 2 a phenolic radical donor + 2 H2O</text>
        <dbReference type="Rhea" id="RHEA:56136"/>
        <dbReference type="ChEBI" id="CHEBI:15377"/>
        <dbReference type="ChEBI" id="CHEBI:16240"/>
        <dbReference type="ChEBI" id="CHEBI:139520"/>
        <dbReference type="ChEBI" id="CHEBI:139521"/>
        <dbReference type="EC" id="1.11.1.7"/>
    </reaction>
</comment>
<evidence type="ECO:0000256" key="8">
    <source>
        <dbReference type="ARBA" id="ARBA00022723"/>
    </source>
</evidence>
<dbReference type="SUPFAM" id="SSF48113">
    <property type="entry name" value="Heme-dependent peroxidases"/>
    <property type="match status" value="1"/>
</dbReference>
<keyword evidence="8 17" id="KW-0479">Metal-binding</keyword>
<feature type="binding site" evidence="17">
    <location>
        <position position="248"/>
    </location>
    <ligand>
        <name>Ca(2+)</name>
        <dbReference type="ChEBI" id="CHEBI:29108"/>
        <label>2</label>
    </ligand>
</feature>
<dbReference type="PRINTS" id="PR00458">
    <property type="entry name" value="PEROXIDASE"/>
</dbReference>
<feature type="binding site" evidence="17">
    <location>
        <position position="75"/>
    </location>
    <ligand>
        <name>Ca(2+)</name>
        <dbReference type="ChEBI" id="CHEBI:29108"/>
        <label>1</label>
    </ligand>
</feature>
<comment type="similarity">
    <text evidence="4">Belongs to the peroxidase family. Ascorbate peroxidase subfamily.</text>
</comment>
<keyword evidence="6 20" id="KW-0575">Peroxidase</keyword>
<keyword evidence="11 20" id="KW-0560">Oxidoreductase</keyword>
<evidence type="ECO:0000256" key="10">
    <source>
        <dbReference type="ARBA" id="ARBA00022837"/>
    </source>
</evidence>
<evidence type="ECO:0000256" key="15">
    <source>
        <dbReference type="PIRSR" id="PIRSR600823-1"/>
    </source>
</evidence>
<comment type="cofactor">
    <cofactor evidence="17 20">
        <name>heme b</name>
        <dbReference type="ChEBI" id="CHEBI:60344"/>
    </cofactor>
    <text evidence="17 20">Binds 1 heme b (iron(II)-protoporphyrin IX) group per subunit.</text>
</comment>
<dbReference type="GO" id="GO:0009505">
    <property type="term" value="C:plant-type cell wall"/>
    <property type="evidence" value="ECO:0000318"/>
    <property type="project" value="GO_Central"/>
</dbReference>
<feature type="binding site" description="axial binding residue" evidence="17">
    <location>
        <position position="193"/>
    </location>
    <ligand>
        <name>heme b</name>
        <dbReference type="ChEBI" id="CHEBI:60344"/>
    </ligand>
    <ligandPart>
        <name>Fe</name>
        <dbReference type="ChEBI" id="CHEBI:18248"/>
    </ligandPart>
</feature>
<keyword evidence="20" id="KW-0964">Secreted</keyword>
<evidence type="ECO:0000313" key="22">
    <source>
        <dbReference type="EMBL" id="AES63020.1"/>
    </source>
</evidence>
<keyword evidence="10 17" id="KW-0106">Calcium</keyword>
<dbReference type="InterPro" id="IPR019793">
    <property type="entry name" value="Peroxidases_heam-ligand_BS"/>
</dbReference>
<dbReference type="PROSITE" id="PS00436">
    <property type="entry name" value="PEROXIDASE_2"/>
    <property type="match status" value="1"/>
</dbReference>
<evidence type="ECO:0000256" key="12">
    <source>
        <dbReference type="ARBA" id="ARBA00023004"/>
    </source>
</evidence>
<evidence type="ECO:0000313" key="23">
    <source>
        <dbReference type="EMBL" id="RHN82743.1"/>
    </source>
</evidence>
<sequence>MALSSVKGFFCLLLITCMIGMNTSAELSENFYGKTCPKAVRTIRKAVQDAVMNERRMGASLLRLHFHDCFVQGCDASALLDDTSNFTGEKNAFPNANSLRGFELIDDIKSQLEDMCPNTVSCSDILALAARDGVAELGGQRWNVLLGRRDSTTANLSEANTLPAPFLNLDGLITAFAKKGFTAEEMVTLSGAHTIGLVRCRFFRARIYNETNIDPAFAAKMQAECPFEGGDDNFSPFDSSKPEAHDFDNGYYQNLVKSKGLIHSDQQLFGNGTSTNAQVRRYSRNFGRFKKDFADAMFKMSMLSPLTGTEGEIRTNCHFVNAPISNTTTA</sequence>
<protein>
    <recommendedName>
        <fullName evidence="5 20">Peroxidase</fullName>
        <ecNumber evidence="5 20">1.11.1.7</ecNumber>
    </recommendedName>
</protein>
<dbReference type="OMA" id="AMFKMSM"/>
<dbReference type="AlphaFoldDB" id="G7IF04"/>
<proteinExistence type="inferred from homology"/>
<reference evidence="26" key="4">
    <citation type="journal article" date="2018" name="Nat. Plants">
        <title>Whole-genome landscape of Medicago truncatula symbiotic genes.</title>
        <authorList>
            <person name="Pecrix Y."/>
            <person name="Staton S.E."/>
            <person name="Sallet E."/>
            <person name="Lelandais-Briere C."/>
            <person name="Moreau S."/>
            <person name="Carrere S."/>
            <person name="Blein T."/>
            <person name="Jardinaud M.F."/>
            <person name="Latrasse D."/>
            <person name="Zouine M."/>
            <person name="Zahm M."/>
            <person name="Kreplak J."/>
            <person name="Mayjonade B."/>
            <person name="Satge C."/>
            <person name="Perez M."/>
            <person name="Cauet S."/>
            <person name="Marande W."/>
            <person name="Chantry-Darmon C."/>
            <person name="Lopez-Roques C."/>
            <person name="Bouchez O."/>
            <person name="Berard A."/>
            <person name="Debelle F."/>
            <person name="Munos S."/>
            <person name="Bendahmane A."/>
            <person name="Berges H."/>
            <person name="Niebel A."/>
            <person name="Buitink J."/>
            <person name="Frugier F."/>
            <person name="Benhamed M."/>
            <person name="Crespi M."/>
            <person name="Gouzy J."/>
            <person name="Gamas P."/>
        </authorList>
    </citation>
    <scope>NUCLEOTIDE SEQUENCE [LARGE SCALE GENOMIC DNA]</scope>
    <source>
        <strain evidence="26">cv. Jemalong A17</strain>
    </source>
</reference>
<dbReference type="GO" id="GO:0046872">
    <property type="term" value="F:metal ion binding"/>
    <property type="evidence" value="ECO:0007669"/>
    <property type="project" value="UniProtKB-UniRule"/>
</dbReference>
<dbReference type="EnsemblPlants" id="AES63020">
    <property type="protein sequence ID" value="AES63020"/>
    <property type="gene ID" value="MTR_1g115900"/>
</dbReference>
<feature type="binding site" evidence="17">
    <location>
        <position position="89"/>
    </location>
    <ligand>
        <name>Ca(2+)</name>
        <dbReference type="ChEBI" id="CHEBI:29108"/>
        <label>1</label>
    </ligand>
</feature>
<evidence type="ECO:0000256" key="13">
    <source>
        <dbReference type="ARBA" id="ARBA00023157"/>
    </source>
</evidence>
<dbReference type="PRINTS" id="PR00461">
    <property type="entry name" value="PLPEROXIDASE"/>
</dbReference>
<evidence type="ECO:0000256" key="6">
    <source>
        <dbReference type="ARBA" id="ARBA00022559"/>
    </source>
</evidence>
<feature type="binding site" evidence="17">
    <location>
        <position position="238"/>
    </location>
    <ligand>
        <name>Ca(2+)</name>
        <dbReference type="ChEBI" id="CHEBI:29108"/>
        <label>2</label>
    </ligand>
</feature>
<dbReference type="GO" id="GO:0042744">
    <property type="term" value="P:hydrogen peroxide catabolic process"/>
    <property type="evidence" value="ECO:0007669"/>
    <property type="project" value="UniProtKB-KW"/>
</dbReference>
<keyword evidence="13 19" id="KW-1015">Disulfide bond</keyword>
<dbReference type="Proteomes" id="UP000002051">
    <property type="component" value="Unassembled WGS sequence"/>
</dbReference>
<evidence type="ECO:0000256" key="1">
    <source>
        <dbReference type="ARBA" id="ARBA00000189"/>
    </source>
</evidence>
<accession>G7IF04</accession>
<evidence type="ECO:0000256" key="19">
    <source>
        <dbReference type="PIRSR" id="PIRSR600823-5"/>
    </source>
</evidence>
<dbReference type="Pfam" id="PF00141">
    <property type="entry name" value="peroxidase"/>
    <property type="match status" value="1"/>
</dbReference>
<dbReference type="Gramene" id="rna6927">
    <property type="protein sequence ID" value="RHN82743.1"/>
    <property type="gene ID" value="gene6927"/>
</dbReference>
<dbReference type="EC" id="1.11.1.7" evidence="5 20"/>
<dbReference type="Gene3D" id="1.10.520.10">
    <property type="match status" value="1"/>
</dbReference>
<organism evidence="22 25">
    <name type="scientific">Medicago truncatula</name>
    <name type="common">Barrel medic</name>
    <name type="synonym">Medicago tribuloides</name>
    <dbReference type="NCBI Taxonomy" id="3880"/>
    <lineage>
        <taxon>Eukaryota</taxon>
        <taxon>Viridiplantae</taxon>
        <taxon>Streptophyta</taxon>
        <taxon>Embryophyta</taxon>
        <taxon>Tracheophyta</taxon>
        <taxon>Spermatophyta</taxon>
        <taxon>Magnoliopsida</taxon>
        <taxon>eudicotyledons</taxon>
        <taxon>Gunneridae</taxon>
        <taxon>Pentapetalae</taxon>
        <taxon>rosids</taxon>
        <taxon>fabids</taxon>
        <taxon>Fabales</taxon>
        <taxon>Fabaceae</taxon>
        <taxon>Papilionoideae</taxon>
        <taxon>50 kb inversion clade</taxon>
        <taxon>NPAAA clade</taxon>
        <taxon>Hologalegina</taxon>
        <taxon>IRL clade</taxon>
        <taxon>Trifolieae</taxon>
        <taxon>Medicago</taxon>
    </lineage>
</organism>
<feature type="active site" description="Proton acceptor" evidence="15">
    <location>
        <position position="67"/>
    </location>
</feature>
<dbReference type="PROSITE" id="PS50873">
    <property type="entry name" value="PEROXIDASE_4"/>
    <property type="match status" value="1"/>
</dbReference>
<feature type="disulfide bond" evidence="19">
    <location>
        <begin position="36"/>
        <end position="116"/>
    </location>
</feature>
<dbReference type="FunFam" id="1.10.520.10:FF:000009">
    <property type="entry name" value="Peroxidase"/>
    <property type="match status" value="1"/>
</dbReference>
<dbReference type="CDD" id="cd00693">
    <property type="entry name" value="secretory_peroxidase"/>
    <property type="match status" value="1"/>
</dbReference>
<comment type="function">
    <text evidence="2">Removal of H(2)O(2), oxidation of toxic reductants, biosynthesis and degradation of lignin, suberization, auxin catabolism, response to environmental stresses such as wounding, pathogen attack and oxidative stress. These functions might be dependent on each isozyme/isoform in each plant tissue.</text>
</comment>
<evidence type="ECO:0000256" key="4">
    <source>
        <dbReference type="ARBA" id="ARBA00006873"/>
    </source>
</evidence>
<evidence type="ECO:0000259" key="21">
    <source>
        <dbReference type="PROSITE" id="PS50873"/>
    </source>
</evidence>
<feature type="disulfide bond" evidence="19">
    <location>
        <begin position="200"/>
        <end position="225"/>
    </location>
</feature>
<feature type="binding site" evidence="17">
    <location>
        <position position="73"/>
    </location>
    <ligand>
        <name>Ca(2+)</name>
        <dbReference type="ChEBI" id="CHEBI:29108"/>
        <label>1</label>
    </ligand>
</feature>
<evidence type="ECO:0000256" key="20">
    <source>
        <dbReference type="RuleBase" id="RU362060"/>
    </source>
</evidence>
<dbReference type="GO" id="GO:0005576">
    <property type="term" value="C:extracellular region"/>
    <property type="evidence" value="ECO:0007669"/>
    <property type="project" value="UniProtKB-SubCell"/>
</dbReference>
<dbReference type="GO" id="GO:0004601">
    <property type="term" value="F:peroxidase activity"/>
    <property type="evidence" value="ECO:0000318"/>
    <property type="project" value="GO_Central"/>
</dbReference>
<dbReference type="InterPro" id="IPR019794">
    <property type="entry name" value="Peroxidases_AS"/>
</dbReference>
<keyword evidence="9 20" id="KW-0732">Signal</keyword>
<evidence type="ECO:0000256" key="14">
    <source>
        <dbReference type="ARBA" id="ARBA00023180"/>
    </source>
</evidence>
<evidence type="ECO:0000313" key="25">
    <source>
        <dbReference type="Proteomes" id="UP000002051"/>
    </source>
</evidence>
<feature type="chain" id="PRO_5014485523" description="Peroxidase" evidence="20">
    <location>
        <begin position="26"/>
        <end position="330"/>
    </location>
</feature>
<evidence type="ECO:0000256" key="2">
    <source>
        <dbReference type="ARBA" id="ARBA00002322"/>
    </source>
</evidence>
<feature type="binding site" evidence="16">
    <location>
        <position position="163"/>
    </location>
    <ligand>
        <name>substrate</name>
    </ligand>
</feature>
<dbReference type="PROSITE" id="PS00435">
    <property type="entry name" value="PEROXIDASE_1"/>
    <property type="match status" value="1"/>
</dbReference>